<feature type="region of interest" description="Disordered" evidence="1">
    <location>
        <begin position="26"/>
        <end position="78"/>
    </location>
</feature>
<dbReference type="AlphaFoldDB" id="A0A1I2SYU7"/>
<evidence type="ECO:0000259" key="2">
    <source>
        <dbReference type="Pfam" id="PF25942"/>
    </source>
</evidence>
<organism evidence="3 4">
    <name type="scientific">Halopelagius inordinatus</name>
    <dbReference type="NCBI Taxonomy" id="553467"/>
    <lineage>
        <taxon>Archaea</taxon>
        <taxon>Methanobacteriati</taxon>
        <taxon>Methanobacteriota</taxon>
        <taxon>Stenosarchaea group</taxon>
        <taxon>Halobacteria</taxon>
        <taxon>Halobacteriales</taxon>
        <taxon>Haloferacaceae</taxon>
    </lineage>
</organism>
<dbReference type="OrthoDB" id="307531at2157"/>
<reference evidence="4" key="1">
    <citation type="submission" date="2016-10" db="EMBL/GenBank/DDBJ databases">
        <authorList>
            <person name="Varghese N."/>
            <person name="Submissions S."/>
        </authorList>
    </citation>
    <scope>NUCLEOTIDE SEQUENCE [LARGE SCALE GENOMIC DNA]</scope>
    <source>
        <strain evidence="4">CGMCC 1.7739</strain>
    </source>
</reference>
<feature type="domain" description="Ig-like" evidence="2">
    <location>
        <begin position="100"/>
        <end position="167"/>
    </location>
</feature>
<proteinExistence type="predicted"/>
<keyword evidence="4" id="KW-1185">Reference proteome</keyword>
<dbReference type="InterPro" id="IPR058929">
    <property type="entry name" value="Ig_halo"/>
</dbReference>
<dbReference type="EMBL" id="FOOQ01000002">
    <property type="protein sequence ID" value="SFG57788.1"/>
    <property type="molecule type" value="Genomic_DNA"/>
</dbReference>
<dbReference type="RefSeq" id="WP_092892597.1">
    <property type="nucleotide sequence ID" value="NZ_FOOQ01000002.1"/>
</dbReference>
<feature type="domain" description="Ig-like" evidence="2">
    <location>
        <begin position="298"/>
        <end position="377"/>
    </location>
</feature>
<dbReference type="Pfam" id="PF25942">
    <property type="entry name" value="Ig_halo"/>
    <property type="match status" value="3"/>
</dbReference>
<accession>A0A1I2SYU7</accession>
<evidence type="ECO:0000313" key="3">
    <source>
        <dbReference type="EMBL" id="SFG57788.1"/>
    </source>
</evidence>
<protein>
    <recommendedName>
        <fullName evidence="2">Ig-like domain-containing protein</fullName>
    </recommendedName>
</protein>
<sequence length="380" mass="40308">MRRDGGRLRLTRRSLLASVSGVGTAAVAGCNESSEERSTPTTGRRSETTLVEPSRTTNAGGEASSRLDQRLSVGNPTPDETYLTVVVEAPGGASDGPETGETPFVRSFDLFPGERRHFDLTLDSAEAYGVVVEPAESPRETFEWSIDERLDGLSVTLGPDGASFWRTVRCRADCSLSTSETAADSPLLGDGRGRWYAAASVAVQNAAAAATDVAVSVSLGGETVLDASYELPERTRVELPVTFRSGAYSVGVEHGGGETVTDWRVPEQPTLVVTLPAATVGCGPANSELVLVNADDVDHEMNVGVYSPDEDEQLFDASTTLEPNDRRSVSPVSASGQYRLRVAVDDGDPSWTDWWSCPPHGPLTVVVDATGDVSVSSSRR</sequence>
<feature type="domain" description="Ig-like" evidence="2">
    <location>
        <begin position="210"/>
        <end position="273"/>
    </location>
</feature>
<evidence type="ECO:0000256" key="1">
    <source>
        <dbReference type="SAM" id="MobiDB-lite"/>
    </source>
</evidence>
<feature type="compositionally biased region" description="Polar residues" evidence="1">
    <location>
        <begin position="39"/>
        <end position="59"/>
    </location>
</feature>
<dbReference type="PROSITE" id="PS51257">
    <property type="entry name" value="PROKAR_LIPOPROTEIN"/>
    <property type="match status" value="1"/>
</dbReference>
<name>A0A1I2SYU7_9EURY</name>
<gene>
    <name evidence="3" type="ORF">SAMN04488063_2476</name>
</gene>
<dbReference type="Proteomes" id="UP000198876">
    <property type="component" value="Unassembled WGS sequence"/>
</dbReference>
<evidence type="ECO:0000313" key="4">
    <source>
        <dbReference type="Proteomes" id="UP000198876"/>
    </source>
</evidence>
<dbReference type="STRING" id="553467.SAMN04488063_2476"/>